<evidence type="ECO:0000256" key="1">
    <source>
        <dbReference type="ARBA" id="ARBA00005860"/>
    </source>
</evidence>
<dbReference type="InterPro" id="IPR001577">
    <property type="entry name" value="Peptidase_M8"/>
</dbReference>
<keyword evidence="5 8" id="KW-0862">Zinc</keyword>
<sequence length="242" mass="28092">QKPLHPFCDKIKRDPLQTECSQDRQSVALCNLVSHEISLPLQFRHFESLPGVPDERVSTYGGSVVLADYCPYVQEFTWKSKNRFVRGSQCVYPDNNPVAELNFALEEYGPYSRCFDHPGHRRWLERTCEHRRRWEHWGSGCYEYICYDGRVHLMVQNHTFTCYNSSQDIEISLLANGWLHEGAIRCPDCRDVCENEGMRCRPPRPAPPSVRYHRDTLQCSAQALAQARLLLLLSLSVVWCLT</sequence>
<evidence type="ECO:0000256" key="2">
    <source>
        <dbReference type="ARBA" id="ARBA00022670"/>
    </source>
</evidence>
<evidence type="ECO:0000256" key="5">
    <source>
        <dbReference type="ARBA" id="ARBA00022833"/>
    </source>
</evidence>
<accession>A0A7R8WKM0</accession>
<keyword evidence="2 8" id="KW-0645">Protease</keyword>
<dbReference type="SUPFAM" id="SSF55486">
    <property type="entry name" value="Metalloproteases ('zincins'), catalytic domain"/>
    <property type="match status" value="1"/>
</dbReference>
<name>A0A7R8WKM0_9CRUS</name>
<dbReference type="OrthoDB" id="527990at2759"/>
<organism evidence="9">
    <name type="scientific">Cyprideis torosa</name>
    <dbReference type="NCBI Taxonomy" id="163714"/>
    <lineage>
        <taxon>Eukaryota</taxon>
        <taxon>Metazoa</taxon>
        <taxon>Ecdysozoa</taxon>
        <taxon>Arthropoda</taxon>
        <taxon>Crustacea</taxon>
        <taxon>Oligostraca</taxon>
        <taxon>Ostracoda</taxon>
        <taxon>Podocopa</taxon>
        <taxon>Podocopida</taxon>
        <taxon>Cytherocopina</taxon>
        <taxon>Cytheroidea</taxon>
        <taxon>Cytherideidae</taxon>
        <taxon>Cyprideis</taxon>
    </lineage>
</organism>
<dbReference type="GO" id="GO:0006508">
    <property type="term" value="P:proteolysis"/>
    <property type="evidence" value="ECO:0007669"/>
    <property type="project" value="UniProtKB-KW"/>
</dbReference>
<dbReference type="Gene3D" id="2.10.55.10">
    <property type="entry name" value="Leishmanolysin domain 3"/>
    <property type="match status" value="1"/>
</dbReference>
<dbReference type="EC" id="3.4.24.-" evidence="8"/>
<dbReference type="PANTHER" id="PTHR10942:SF0">
    <property type="entry name" value="LEISHMANOLYSIN-LIKE PEPTIDASE"/>
    <property type="match status" value="1"/>
</dbReference>
<dbReference type="GO" id="GO:0046872">
    <property type="term" value="F:metal ion binding"/>
    <property type="evidence" value="ECO:0007669"/>
    <property type="project" value="UniProtKB-KW"/>
</dbReference>
<evidence type="ECO:0000256" key="8">
    <source>
        <dbReference type="RuleBase" id="RU366077"/>
    </source>
</evidence>
<dbReference type="Pfam" id="PF01457">
    <property type="entry name" value="Peptidase_M8"/>
    <property type="match status" value="1"/>
</dbReference>
<keyword evidence="6 8" id="KW-0482">Metalloprotease</keyword>
<keyword evidence="4 8" id="KW-0378">Hydrolase</keyword>
<comment type="similarity">
    <text evidence="1 8">Belongs to the peptidase M8 family.</text>
</comment>
<reference evidence="9" key="1">
    <citation type="submission" date="2020-11" db="EMBL/GenBank/DDBJ databases">
        <authorList>
            <person name="Tran Van P."/>
        </authorList>
    </citation>
    <scope>NUCLEOTIDE SEQUENCE</scope>
</reference>
<dbReference type="AlphaFoldDB" id="A0A7R8WKM0"/>
<dbReference type="EMBL" id="OB666384">
    <property type="protein sequence ID" value="CAD7233502.1"/>
    <property type="molecule type" value="Genomic_DNA"/>
</dbReference>
<evidence type="ECO:0000256" key="7">
    <source>
        <dbReference type="ARBA" id="ARBA00039717"/>
    </source>
</evidence>
<evidence type="ECO:0000313" key="9">
    <source>
        <dbReference type="EMBL" id="CAD7233502.1"/>
    </source>
</evidence>
<dbReference type="GO" id="GO:0007155">
    <property type="term" value="P:cell adhesion"/>
    <property type="evidence" value="ECO:0007669"/>
    <property type="project" value="InterPro"/>
</dbReference>
<comment type="cofactor">
    <cofactor evidence="8">
        <name>Zn(2+)</name>
        <dbReference type="ChEBI" id="CHEBI:29105"/>
    </cofactor>
    <text evidence="8">Binds 1 zinc ion per subunit.</text>
</comment>
<evidence type="ECO:0000256" key="4">
    <source>
        <dbReference type="ARBA" id="ARBA00022801"/>
    </source>
</evidence>
<gene>
    <name evidence="9" type="ORF">CTOB1V02_LOCUS11324</name>
</gene>
<evidence type="ECO:0000256" key="3">
    <source>
        <dbReference type="ARBA" id="ARBA00022723"/>
    </source>
</evidence>
<evidence type="ECO:0000256" key="6">
    <source>
        <dbReference type="ARBA" id="ARBA00023049"/>
    </source>
</evidence>
<dbReference type="PANTHER" id="PTHR10942">
    <property type="entry name" value="LEISHMANOLYSIN-LIKE PEPTIDASE"/>
    <property type="match status" value="1"/>
</dbReference>
<dbReference type="Gene3D" id="2.30.34.10">
    <property type="entry name" value="Leishmanolysin domain 4"/>
    <property type="match status" value="1"/>
</dbReference>
<feature type="non-terminal residue" evidence="9">
    <location>
        <position position="1"/>
    </location>
</feature>
<proteinExistence type="inferred from homology"/>
<protein>
    <recommendedName>
        <fullName evidence="7 8">Leishmanolysin-like peptidase</fullName>
        <ecNumber evidence="8">3.4.24.-</ecNumber>
    </recommendedName>
</protein>
<dbReference type="GO" id="GO:0004222">
    <property type="term" value="F:metalloendopeptidase activity"/>
    <property type="evidence" value="ECO:0007669"/>
    <property type="project" value="UniProtKB-UniRule"/>
</dbReference>
<dbReference type="GO" id="GO:0016020">
    <property type="term" value="C:membrane"/>
    <property type="evidence" value="ECO:0007669"/>
    <property type="project" value="InterPro"/>
</dbReference>
<keyword evidence="3 8" id="KW-0479">Metal-binding</keyword>
<dbReference type="GO" id="GO:0005737">
    <property type="term" value="C:cytoplasm"/>
    <property type="evidence" value="ECO:0007669"/>
    <property type="project" value="TreeGrafter"/>
</dbReference>